<evidence type="ECO:0000256" key="1">
    <source>
        <dbReference type="SAM" id="Phobius"/>
    </source>
</evidence>
<protein>
    <recommendedName>
        <fullName evidence="4">ATP synthase subunit I</fullName>
    </recommendedName>
</protein>
<dbReference type="Proteomes" id="UP000824201">
    <property type="component" value="Unassembled WGS sequence"/>
</dbReference>
<feature type="transmembrane region" description="Helical" evidence="1">
    <location>
        <begin position="49"/>
        <end position="69"/>
    </location>
</feature>
<comment type="caution">
    <text evidence="2">The sequence shown here is derived from an EMBL/GenBank/DDBJ whole genome shotgun (WGS) entry which is preliminary data.</text>
</comment>
<name>A0A9D1ECJ5_9FIRM</name>
<reference evidence="2" key="2">
    <citation type="journal article" date="2021" name="PeerJ">
        <title>Extensive microbial diversity within the chicken gut microbiome revealed by metagenomics and culture.</title>
        <authorList>
            <person name="Gilroy R."/>
            <person name="Ravi A."/>
            <person name="Getino M."/>
            <person name="Pursley I."/>
            <person name="Horton D.L."/>
            <person name="Alikhan N.F."/>
            <person name="Baker D."/>
            <person name="Gharbi K."/>
            <person name="Hall N."/>
            <person name="Watson M."/>
            <person name="Adriaenssens E.M."/>
            <person name="Foster-Nyarko E."/>
            <person name="Jarju S."/>
            <person name="Secka A."/>
            <person name="Antonio M."/>
            <person name="Oren A."/>
            <person name="Chaudhuri R.R."/>
            <person name="La Ragione R."/>
            <person name="Hildebrand F."/>
            <person name="Pallen M.J."/>
        </authorList>
    </citation>
    <scope>NUCLEOTIDE SEQUENCE</scope>
    <source>
        <strain evidence="2">ChiW13-3771</strain>
    </source>
</reference>
<sequence length="139" mass="15619">MSEVNKKEDTVRETVKRVVVVIAILFLIEMFVTVFFLEGGLGGWNREKITILLGLLAGSVMGAGMFLHIKKTLEESFAFGEKSAPTHMKKTYVFRISIVGILMILAAWSGWFNILALLLGIMNLKIAVYLQPILNKIFR</sequence>
<keyword evidence="1" id="KW-0812">Transmembrane</keyword>
<keyword evidence="1" id="KW-1133">Transmembrane helix</keyword>
<gene>
    <name evidence="2" type="ORF">IAC96_02290</name>
</gene>
<reference evidence="2" key="1">
    <citation type="submission" date="2020-10" db="EMBL/GenBank/DDBJ databases">
        <authorList>
            <person name="Gilroy R."/>
        </authorList>
    </citation>
    <scope>NUCLEOTIDE SEQUENCE</scope>
    <source>
        <strain evidence="2">ChiW13-3771</strain>
    </source>
</reference>
<dbReference type="AlphaFoldDB" id="A0A9D1ECJ5"/>
<evidence type="ECO:0000313" key="3">
    <source>
        <dbReference type="Proteomes" id="UP000824201"/>
    </source>
</evidence>
<dbReference type="EMBL" id="DVHN01000024">
    <property type="protein sequence ID" value="HIR87759.1"/>
    <property type="molecule type" value="Genomic_DNA"/>
</dbReference>
<feature type="transmembrane region" description="Helical" evidence="1">
    <location>
        <begin position="18"/>
        <end position="37"/>
    </location>
</feature>
<organism evidence="2 3">
    <name type="scientific">Candidatus Fimimorpha faecalis</name>
    <dbReference type="NCBI Taxonomy" id="2840824"/>
    <lineage>
        <taxon>Bacteria</taxon>
        <taxon>Bacillati</taxon>
        <taxon>Bacillota</taxon>
        <taxon>Clostridia</taxon>
        <taxon>Eubacteriales</taxon>
        <taxon>Candidatus Fimimorpha</taxon>
    </lineage>
</organism>
<evidence type="ECO:0000313" key="2">
    <source>
        <dbReference type="EMBL" id="HIR87759.1"/>
    </source>
</evidence>
<proteinExistence type="predicted"/>
<keyword evidence="1" id="KW-0472">Membrane</keyword>
<accession>A0A9D1ECJ5</accession>
<evidence type="ECO:0008006" key="4">
    <source>
        <dbReference type="Google" id="ProtNLM"/>
    </source>
</evidence>